<evidence type="ECO:0000313" key="11">
    <source>
        <dbReference type="Proteomes" id="UP001174909"/>
    </source>
</evidence>
<evidence type="ECO:0000256" key="5">
    <source>
        <dbReference type="ARBA" id="ARBA00022676"/>
    </source>
</evidence>
<evidence type="ECO:0000256" key="6">
    <source>
        <dbReference type="ARBA" id="ARBA00022679"/>
    </source>
</evidence>
<dbReference type="Pfam" id="PF01634">
    <property type="entry name" value="HisG"/>
    <property type="match status" value="1"/>
</dbReference>
<dbReference type="NCBIfam" id="TIGR03455">
    <property type="entry name" value="HisG_C-term"/>
    <property type="match status" value="1"/>
</dbReference>
<evidence type="ECO:0000256" key="3">
    <source>
        <dbReference type="ARBA" id="ARBA00011946"/>
    </source>
</evidence>
<keyword evidence="6" id="KW-0808">Transferase</keyword>
<dbReference type="SUPFAM" id="SSF53850">
    <property type="entry name" value="Periplasmic binding protein-like II"/>
    <property type="match status" value="1"/>
</dbReference>
<dbReference type="PANTHER" id="PTHR21403">
    <property type="entry name" value="ATP PHOSPHORIBOSYLTRANSFERASE ATP-PRTASE"/>
    <property type="match status" value="1"/>
</dbReference>
<keyword evidence="7" id="KW-0368">Histidine biosynthesis</keyword>
<dbReference type="InterPro" id="IPR013115">
    <property type="entry name" value="HisG_C"/>
</dbReference>
<dbReference type="Proteomes" id="UP001174909">
    <property type="component" value="Unassembled WGS sequence"/>
</dbReference>
<dbReference type="InterPro" id="IPR015867">
    <property type="entry name" value="N-reg_PII/ATP_PRibTrfase_C"/>
</dbReference>
<keyword evidence="5 10" id="KW-0328">Glycosyltransferase</keyword>
<proteinExistence type="predicted"/>
<dbReference type="Pfam" id="PF08029">
    <property type="entry name" value="HisG_C"/>
    <property type="match status" value="1"/>
</dbReference>
<feature type="domain" description="ATP phosphoribosyltransferase catalytic" evidence="8">
    <location>
        <begin position="50"/>
        <end position="217"/>
    </location>
</feature>
<reference evidence="10" key="1">
    <citation type="submission" date="2023-03" db="EMBL/GenBank/DDBJ databases">
        <authorList>
            <person name="Steffen K."/>
            <person name="Cardenas P."/>
        </authorList>
    </citation>
    <scope>NUCLEOTIDE SEQUENCE</scope>
</reference>
<evidence type="ECO:0000256" key="4">
    <source>
        <dbReference type="ARBA" id="ARBA00022605"/>
    </source>
</evidence>
<evidence type="ECO:0000313" key="10">
    <source>
        <dbReference type="EMBL" id="CAI7992022.1"/>
    </source>
</evidence>
<dbReference type="InterPro" id="IPR018198">
    <property type="entry name" value="ATP_PRibTrfase_CS"/>
</dbReference>
<dbReference type="EC" id="2.4.2.17" evidence="3"/>
<gene>
    <name evidence="10" type="ORF">GBAR_LOCUS893</name>
</gene>
<dbReference type="NCBIfam" id="TIGR00070">
    <property type="entry name" value="hisG"/>
    <property type="match status" value="1"/>
</dbReference>
<evidence type="ECO:0000259" key="8">
    <source>
        <dbReference type="Pfam" id="PF01634"/>
    </source>
</evidence>
<dbReference type="Gene3D" id="3.40.190.10">
    <property type="entry name" value="Periplasmic binding protein-like II"/>
    <property type="match status" value="2"/>
</dbReference>
<dbReference type="InterPro" id="IPR011322">
    <property type="entry name" value="N-reg_PII-like_a/b"/>
</dbReference>
<comment type="pathway">
    <text evidence="2">Amino-acid biosynthesis; L-histidine biosynthesis; L-histidine from 5-phospho-alpha-D-ribose 1-diphosphate: step 1/9.</text>
</comment>
<dbReference type="InterPro" id="IPR001348">
    <property type="entry name" value="ATP_PRibTrfase_HisG"/>
</dbReference>
<evidence type="ECO:0000259" key="9">
    <source>
        <dbReference type="Pfam" id="PF08029"/>
    </source>
</evidence>
<dbReference type="GO" id="GO:0005737">
    <property type="term" value="C:cytoplasm"/>
    <property type="evidence" value="ECO:0007669"/>
    <property type="project" value="InterPro"/>
</dbReference>
<organism evidence="10 11">
    <name type="scientific">Geodia barretti</name>
    <name type="common">Barrett's horny sponge</name>
    <dbReference type="NCBI Taxonomy" id="519541"/>
    <lineage>
        <taxon>Eukaryota</taxon>
        <taxon>Metazoa</taxon>
        <taxon>Porifera</taxon>
        <taxon>Demospongiae</taxon>
        <taxon>Heteroscleromorpha</taxon>
        <taxon>Tetractinellida</taxon>
        <taxon>Astrophorina</taxon>
        <taxon>Geodiidae</taxon>
        <taxon>Geodia</taxon>
    </lineage>
</organism>
<keyword evidence="11" id="KW-1185">Reference proteome</keyword>
<sequence>MRLAISSDGALFEPTQAFLRSCGIGVSRSNPRRYIADIPALPGVTVMFQRGADITPKVEEGSADLGVVGLDRYLEMSSEGADSGVVIDDLDFGRCELVLGVPDSWVDVVSLADLADLSMEFRQQGRDLRIVTKYPRLVERFLLRSGINLFSLVHSSGTLEAAVAMGFADIIADVSESGTTMRENRLKTISGGTIISSQACLISNQRLLSADSAKLDRAKRLVDVMEGHLRSRSYYSVTANMRGETPEDVARQVLEHTEISGLRGPTIAKVYSQDGVGWYAATVIIRKRNLADAVDRLRQAGGTSVTVSDLNYVFNSNCEAQDRLTGG</sequence>
<dbReference type="GO" id="GO:0000105">
    <property type="term" value="P:L-histidine biosynthetic process"/>
    <property type="evidence" value="ECO:0007669"/>
    <property type="project" value="UniProtKB-KW"/>
</dbReference>
<dbReference type="InterPro" id="IPR013820">
    <property type="entry name" value="ATP_PRibTrfase_cat"/>
</dbReference>
<comment type="catalytic activity">
    <reaction evidence="1">
        <text>1-(5-phospho-beta-D-ribosyl)-ATP + diphosphate = 5-phospho-alpha-D-ribose 1-diphosphate + ATP</text>
        <dbReference type="Rhea" id="RHEA:18473"/>
        <dbReference type="ChEBI" id="CHEBI:30616"/>
        <dbReference type="ChEBI" id="CHEBI:33019"/>
        <dbReference type="ChEBI" id="CHEBI:58017"/>
        <dbReference type="ChEBI" id="CHEBI:73183"/>
        <dbReference type="EC" id="2.4.2.17"/>
    </reaction>
</comment>
<dbReference type="PANTHER" id="PTHR21403:SF8">
    <property type="entry name" value="ATP PHOSPHORIBOSYLTRANSFERASE"/>
    <property type="match status" value="1"/>
</dbReference>
<dbReference type="Gene3D" id="3.30.70.120">
    <property type="match status" value="1"/>
</dbReference>
<evidence type="ECO:0000256" key="1">
    <source>
        <dbReference type="ARBA" id="ARBA00000915"/>
    </source>
</evidence>
<dbReference type="PROSITE" id="PS01316">
    <property type="entry name" value="ATP_P_PHORIBOSYLTR"/>
    <property type="match status" value="1"/>
</dbReference>
<feature type="domain" description="Histidine biosynthesis HisG C-terminal" evidence="9">
    <location>
        <begin position="232"/>
        <end position="311"/>
    </location>
</feature>
<dbReference type="AlphaFoldDB" id="A0AA35W424"/>
<dbReference type="GO" id="GO:0000287">
    <property type="term" value="F:magnesium ion binding"/>
    <property type="evidence" value="ECO:0007669"/>
    <property type="project" value="InterPro"/>
</dbReference>
<protein>
    <recommendedName>
        <fullName evidence="3">ATP phosphoribosyltransferase</fullName>
        <ecNumber evidence="3">2.4.2.17</ecNumber>
    </recommendedName>
</protein>
<evidence type="ECO:0000256" key="7">
    <source>
        <dbReference type="ARBA" id="ARBA00023102"/>
    </source>
</evidence>
<evidence type="ECO:0000256" key="2">
    <source>
        <dbReference type="ARBA" id="ARBA00004667"/>
    </source>
</evidence>
<dbReference type="SUPFAM" id="SSF54913">
    <property type="entry name" value="GlnB-like"/>
    <property type="match status" value="1"/>
</dbReference>
<name>A0AA35W424_GEOBA</name>
<dbReference type="GO" id="GO:0003879">
    <property type="term" value="F:ATP phosphoribosyltransferase activity"/>
    <property type="evidence" value="ECO:0007669"/>
    <property type="project" value="UniProtKB-EC"/>
</dbReference>
<accession>A0AA35W424</accession>
<dbReference type="EMBL" id="CASHTH010000133">
    <property type="protein sequence ID" value="CAI7992022.1"/>
    <property type="molecule type" value="Genomic_DNA"/>
</dbReference>
<keyword evidence="4" id="KW-0028">Amino-acid biosynthesis</keyword>
<comment type="caution">
    <text evidence="10">The sequence shown here is derived from an EMBL/GenBank/DDBJ whole genome shotgun (WGS) entry which is preliminary data.</text>
</comment>